<evidence type="ECO:0000256" key="3">
    <source>
        <dbReference type="ARBA" id="ARBA00022741"/>
    </source>
</evidence>
<dbReference type="InterPro" id="IPR036890">
    <property type="entry name" value="HATPase_C_sf"/>
</dbReference>
<keyword evidence="3" id="KW-0547">Nucleotide-binding</keyword>
<evidence type="ECO:0000256" key="1">
    <source>
        <dbReference type="ARBA" id="ARBA00022553"/>
    </source>
</evidence>
<reference evidence="8 9" key="1">
    <citation type="journal article" date="2016" name="ISME J.">
        <title>Chasing the elusive Euryarchaeota class WSA2: genomes reveal a uniquely fastidious methyl-reducing methanogen.</title>
        <authorList>
            <person name="Nobu M.K."/>
            <person name="Narihiro T."/>
            <person name="Kuroda K."/>
            <person name="Mei R."/>
            <person name="Liu W.T."/>
        </authorList>
    </citation>
    <scope>NUCLEOTIDE SEQUENCE [LARGE SCALE GENOMIC DNA]</scope>
    <source>
        <strain evidence="8">U1lsi0528_Bin089</strain>
    </source>
</reference>
<dbReference type="EMBL" id="LNGD01000273">
    <property type="protein sequence ID" value="KYC44638.1"/>
    <property type="molecule type" value="Genomic_DNA"/>
</dbReference>
<gene>
    <name evidence="8" type="ORF">AMQ74_01944</name>
</gene>
<accession>A0A150IIC9</accession>
<comment type="caution">
    <text evidence="8">The sequence shown here is derived from an EMBL/GenBank/DDBJ whole genome shotgun (WGS) entry which is preliminary data.</text>
</comment>
<dbReference type="InterPro" id="IPR004358">
    <property type="entry name" value="Sig_transdc_His_kin-like_C"/>
</dbReference>
<dbReference type="PRINTS" id="PR00344">
    <property type="entry name" value="BCTRLSENSOR"/>
</dbReference>
<dbReference type="Pfam" id="PF02518">
    <property type="entry name" value="HATPase_c"/>
    <property type="match status" value="1"/>
</dbReference>
<keyword evidence="2" id="KW-0808">Transferase</keyword>
<dbReference type="SUPFAM" id="SSF55874">
    <property type="entry name" value="ATPase domain of HSP90 chaperone/DNA topoisomerase II/histidine kinase"/>
    <property type="match status" value="1"/>
</dbReference>
<evidence type="ECO:0000313" key="9">
    <source>
        <dbReference type="Proteomes" id="UP000075578"/>
    </source>
</evidence>
<evidence type="ECO:0000256" key="2">
    <source>
        <dbReference type="ARBA" id="ARBA00022679"/>
    </source>
</evidence>
<keyword evidence="4 8" id="KW-0418">Kinase</keyword>
<sequence>MKIIDHGKGIPDSIKSKIFNEEFSYGESRGTGLGLYISKKNIERYGGTIEVKDTKPHGATFIIKLKSCEL</sequence>
<dbReference type="PROSITE" id="PS50109">
    <property type="entry name" value="HIS_KIN"/>
    <property type="match status" value="1"/>
</dbReference>
<organism evidence="8 9">
    <name type="scientific">Candidatus Methanofastidiosum methylothiophilum</name>
    <dbReference type="NCBI Taxonomy" id="1705564"/>
    <lineage>
        <taxon>Archaea</taxon>
        <taxon>Methanobacteriati</taxon>
        <taxon>Methanobacteriota</taxon>
        <taxon>Stenosarchaea group</taxon>
        <taxon>Candidatus Methanofastidiosia</taxon>
        <taxon>Candidatus Methanofastidiosales</taxon>
        <taxon>Candidatus Methanofastidiosaceae</taxon>
        <taxon>Candidatus Methanofastidiosum</taxon>
    </lineage>
</organism>
<dbReference type="AlphaFoldDB" id="A0A150IIC9"/>
<protein>
    <submittedName>
        <fullName evidence="8">Sensory histidine kinase AtoS</fullName>
    </submittedName>
</protein>
<keyword evidence="1" id="KW-0597">Phosphoprotein</keyword>
<dbReference type="InterPro" id="IPR003594">
    <property type="entry name" value="HATPase_dom"/>
</dbReference>
<dbReference type="GO" id="GO:0005524">
    <property type="term" value="F:ATP binding"/>
    <property type="evidence" value="ECO:0007669"/>
    <property type="project" value="UniProtKB-KW"/>
</dbReference>
<feature type="domain" description="Histidine kinase" evidence="7">
    <location>
        <begin position="1"/>
        <end position="69"/>
    </location>
</feature>
<dbReference type="PANTHER" id="PTHR43065">
    <property type="entry name" value="SENSOR HISTIDINE KINASE"/>
    <property type="match status" value="1"/>
</dbReference>
<dbReference type="GO" id="GO:0000160">
    <property type="term" value="P:phosphorelay signal transduction system"/>
    <property type="evidence" value="ECO:0007669"/>
    <property type="project" value="UniProtKB-KW"/>
</dbReference>
<proteinExistence type="predicted"/>
<evidence type="ECO:0000313" key="8">
    <source>
        <dbReference type="EMBL" id="KYC44638.1"/>
    </source>
</evidence>
<dbReference type="PANTHER" id="PTHR43065:SF10">
    <property type="entry name" value="PEROXIDE STRESS-ACTIVATED HISTIDINE KINASE MAK3"/>
    <property type="match status" value="1"/>
</dbReference>
<evidence type="ECO:0000259" key="7">
    <source>
        <dbReference type="PROSITE" id="PS50109"/>
    </source>
</evidence>
<name>A0A150IIC9_9EURY</name>
<keyword evidence="6" id="KW-0902">Two-component regulatory system</keyword>
<evidence type="ECO:0000256" key="5">
    <source>
        <dbReference type="ARBA" id="ARBA00022840"/>
    </source>
</evidence>
<evidence type="ECO:0000256" key="4">
    <source>
        <dbReference type="ARBA" id="ARBA00022777"/>
    </source>
</evidence>
<dbReference type="InterPro" id="IPR005467">
    <property type="entry name" value="His_kinase_dom"/>
</dbReference>
<dbReference type="Proteomes" id="UP000075578">
    <property type="component" value="Unassembled WGS sequence"/>
</dbReference>
<evidence type="ECO:0000256" key="6">
    <source>
        <dbReference type="ARBA" id="ARBA00023012"/>
    </source>
</evidence>
<dbReference type="GO" id="GO:0016301">
    <property type="term" value="F:kinase activity"/>
    <property type="evidence" value="ECO:0007669"/>
    <property type="project" value="UniProtKB-KW"/>
</dbReference>
<dbReference type="Gene3D" id="3.30.565.10">
    <property type="entry name" value="Histidine kinase-like ATPase, C-terminal domain"/>
    <property type="match status" value="1"/>
</dbReference>
<keyword evidence="5" id="KW-0067">ATP-binding</keyword>